<protein>
    <submittedName>
        <fullName evidence="1">Uncharacterized protein</fullName>
    </submittedName>
</protein>
<keyword evidence="2" id="KW-1185">Reference proteome</keyword>
<accession>A0A1G9G352</accession>
<dbReference type="EMBL" id="FNEE01000023">
    <property type="protein sequence ID" value="SDK95056.1"/>
    <property type="molecule type" value="Genomic_DNA"/>
</dbReference>
<sequence length="73" mass="7787">MPISCPGSPGLSRRRFIGRGSGSVPIALVCNRIWKFLSARLDDTSARETNLCHRASGLVCVAGTPCPSVSRED</sequence>
<gene>
    <name evidence="1" type="ORF">SAMN05428953_123104</name>
</gene>
<evidence type="ECO:0000313" key="2">
    <source>
        <dbReference type="Proteomes" id="UP000198894"/>
    </source>
</evidence>
<proteinExistence type="predicted"/>
<reference evidence="2" key="1">
    <citation type="submission" date="2016-10" db="EMBL/GenBank/DDBJ databases">
        <authorList>
            <person name="Varghese N."/>
            <person name="Submissions S."/>
        </authorList>
    </citation>
    <scope>NUCLEOTIDE SEQUENCE [LARGE SCALE GENOMIC DNA]</scope>
    <source>
        <strain evidence="2">CGMCC 1.11022</strain>
    </source>
</reference>
<name>A0A1G9G352_9HYPH</name>
<evidence type="ECO:0000313" key="1">
    <source>
        <dbReference type="EMBL" id="SDK95056.1"/>
    </source>
</evidence>
<organism evidence="1 2">
    <name type="scientific">Mesorhizobium muleiense</name>
    <dbReference type="NCBI Taxonomy" id="1004279"/>
    <lineage>
        <taxon>Bacteria</taxon>
        <taxon>Pseudomonadati</taxon>
        <taxon>Pseudomonadota</taxon>
        <taxon>Alphaproteobacteria</taxon>
        <taxon>Hyphomicrobiales</taxon>
        <taxon>Phyllobacteriaceae</taxon>
        <taxon>Mesorhizobium</taxon>
    </lineage>
</organism>
<dbReference type="Proteomes" id="UP000198894">
    <property type="component" value="Unassembled WGS sequence"/>
</dbReference>
<dbReference type="AlphaFoldDB" id="A0A1G9G352"/>